<dbReference type="Gene3D" id="1.20.5.1030">
    <property type="entry name" value="Preprotein translocase secy subunit"/>
    <property type="match status" value="1"/>
</dbReference>
<evidence type="ECO:0000256" key="2">
    <source>
        <dbReference type="ARBA" id="ARBA00022448"/>
    </source>
</evidence>
<evidence type="ECO:0000256" key="4">
    <source>
        <dbReference type="ARBA" id="ARBA00022927"/>
    </source>
</evidence>
<keyword evidence="6" id="KW-0811">Translocation</keyword>
<reference evidence="9" key="2">
    <citation type="submission" date="2021-04" db="EMBL/GenBank/DDBJ databases">
        <authorList>
            <person name="Gilroy R."/>
        </authorList>
    </citation>
    <scope>NUCLEOTIDE SEQUENCE</scope>
    <source>
        <strain evidence="9">ChiHjej12B11-16260</strain>
    </source>
</reference>
<dbReference type="AlphaFoldDB" id="A0A9D2AP43"/>
<dbReference type="InterPro" id="IPR005807">
    <property type="entry name" value="SecE_bac"/>
</dbReference>
<comment type="caution">
    <text evidence="9">The sequence shown here is derived from an EMBL/GenBank/DDBJ whole genome shotgun (WGS) entry which is preliminary data.</text>
</comment>
<evidence type="ECO:0000256" key="6">
    <source>
        <dbReference type="ARBA" id="ARBA00023010"/>
    </source>
</evidence>
<reference evidence="9" key="1">
    <citation type="journal article" date="2021" name="PeerJ">
        <title>Extensive microbial diversity within the chicken gut microbiome revealed by metagenomics and culture.</title>
        <authorList>
            <person name="Gilroy R."/>
            <person name="Ravi A."/>
            <person name="Getino M."/>
            <person name="Pursley I."/>
            <person name="Horton D.L."/>
            <person name="Alikhan N.F."/>
            <person name="Baker D."/>
            <person name="Gharbi K."/>
            <person name="Hall N."/>
            <person name="Watson M."/>
            <person name="Adriaenssens E.M."/>
            <person name="Foster-Nyarko E."/>
            <person name="Jarju S."/>
            <person name="Secka A."/>
            <person name="Antonio M."/>
            <person name="Oren A."/>
            <person name="Chaudhuri R.R."/>
            <person name="La Ragione R."/>
            <person name="Hildebrand F."/>
            <person name="Pallen M.J."/>
        </authorList>
    </citation>
    <scope>NUCLEOTIDE SEQUENCE</scope>
    <source>
        <strain evidence="9">ChiHjej12B11-16260</strain>
    </source>
</reference>
<evidence type="ECO:0000313" key="10">
    <source>
        <dbReference type="Proteomes" id="UP000824246"/>
    </source>
</evidence>
<gene>
    <name evidence="9" type="primary">secE</name>
    <name evidence="9" type="ORF">H9982_00750</name>
</gene>
<name>A0A9D2AP43_9BACT</name>
<evidence type="ECO:0000256" key="1">
    <source>
        <dbReference type="ARBA" id="ARBA00004370"/>
    </source>
</evidence>
<comment type="subcellular location">
    <subcellularLocation>
        <location evidence="1">Membrane</location>
    </subcellularLocation>
</comment>
<dbReference type="GO" id="GO:0008320">
    <property type="term" value="F:protein transmembrane transporter activity"/>
    <property type="evidence" value="ECO:0007669"/>
    <property type="project" value="InterPro"/>
</dbReference>
<evidence type="ECO:0000256" key="5">
    <source>
        <dbReference type="ARBA" id="ARBA00022989"/>
    </source>
</evidence>
<keyword evidence="4" id="KW-0653">Protein transport</keyword>
<keyword evidence="2" id="KW-0813">Transport</keyword>
<dbReference type="EMBL" id="DXFB01000018">
    <property type="protein sequence ID" value="HIX44725.1"/>
    <property type="molecule type" value="Genomic_DNA"/>
</dbReference>
<keyword evidence="7 8" id="KW-0472">Membrane</keyword>
<keyword evidence="5 8" id="KW-1133">Transmembrane helix</keyword>
<keyword evidence="3 8" id="KW-0812">Transmembrane</keyword>
<evidence type="ECO:0000256" key="7">
    <source>
        <dbReference type="ARBA" id="ARBA00023136"/>
    </source>
</evidence>
<evidence type="ECO:0000256" key="3">
    <source>
        <dbReference type="ARBA" id="ARBA00022692"/>
    </source>
</evidence>
<protein>
    <submittedName>
        <fullName evidence="9">Preprotein translocase subunit SecE</fullName>
    </submittedName>
</protein>
<dbReference type="GO" id="GO:0016020">
    <property type="term" value="C:membrane"/>
    <property type="evidence" value="ECO:0007669"/>
    <property type="project" value="UniProtKB-SubCell"/>
</dbReference>
<dbReference type="NCBIfam" id="TIGR00964">
    <property type="entry name" value="secE_bact"/>
    <property type="match status" value="1"/>
</dbReference>
<dbReference type="GO" id="GO:0006605">
    <property type="term" value="P:protein targeting"/>
    <property type="evidence" value="ECO:0007669"/>
    <property type="project" value="InterPro"/>
</dbReference>
<proteinExistence type="predicted"/>
<dbReference type="Pfam" id="PF00584">
    <property type="entry name" value="SecE"/>
    <property type="match status" value="1"/>
</dbReference>
<feature type="transmembrane region" description="Helical" evidence="8">
    <location>
        <begin position="29"/>
        <end position="50"/>
    </location>
</feature>
<evidence type="ECO:0000313" key="9">
    <source>
        <dbReference type="EMBL" id="HIX44725.1"/>
    </source>
</evidence>
<dbReference type="Proteomes" id="UP000824246">
    <property type="component" value="Unassembled WGS sequence"/>
</dbReference>
<dbReference type="InterPro" id="IPR001901">
    <property type="entry name" value="Translocase_SecE/Sec61-g"/>
</dbReference>
<dbReference type="GO" id="GO:0006886">
    <property type="term" value="P:intracellular protein transport"/>
    <property type="evidence" value="ECO:0007669"/>
    <property type="project" value="InterPro"/>
</dbReference>
<accession>A0A9D2AP43</accession>
<evidence type="ECO:0000256" key="8">
    <source>
        <dbReference type="SAM" id="Phobius"/>
    </source>
</evidence>
<organism evidence="9 10">
    <name type="scientific">Candidatus Barnesiella excrementipullorum</name>
    <dbReference type="NCBI Taxonomy" id="2838479"/>
    <lineage>
        <taxon>Bacteria</taxon>
        <taxon>Pseudomonadati</taxon>
        <taxon>Bacteroidota</taxon>
        <taxon>Bacteroidia</taxon>
        <taxon>Bacteroidales</taxon>
        <taxon>Barnesiellaceae</taxon>
        <taxon>Barnesiella</taxon>
    </lineage>
</organism>
<dbReference type="InterPro" id="IPR038379">
    <property type="entry name" value="SecE_sf"/>
</dbReference>
<sequence length="65" mass="7342">MKKLKILADIQDSYNELVHKVSWPTSKELANSAVVVMFASLVIALVIFVMDQCIDSIMHFIYGLI</sequence>
<dbReference type="GO" id="GO:0009306">
    <property type="term" value="P:protein secretion"/>
    <property type="evidence" value="ECO:0007669"/>
    <property type="project" value="InterPro"/>
</dbReference>